<accession>A0A250B1Q8</accession>
<dbReference type="InterPro" id="IPR000836">
    <property type="entry name" value="PRTase_dom"/>
</dbReference>
<dbReference type="InterPro" id="IPR005946">
    <property type="entry name" value="Rib-P_diPkinase"/>
</dbReference>
<protein>
    <submittedName>
        <fullName evidence="1">Ribose-phosphate pyrophosphokinase</fullName>
    </submittedName>
</protein>
<dbReference type="RefSeq" id="WP_095846784.1">
    <property type="nucleotide sequence ID" value="NZ_CP014136.1"/>
</dbReference>
<keyword evidence="2" id="KW-1185">Reference proteome</keyword>
<dbReference type="CDD" id="cd06223">
    <property type="entry name" value="PRTases_typeI"/>
    <property type="match status" value="1"/>
</dbReference>
<dbReference type="GO" id="GO:0000287">
    <property type="term" value="F:magnesium ion binding"/>
    <property type="evidence" value="ECO:0007669"/>
    <property type="project" value="InterPro"/>
</dbReference>
<dbReference type="Proteomes" id="UP000217182">
    <property type="component" value="Chromosome"/>
</dbReference>
<organism evidence="1 2">
    <name type="scientific">Gibbsiella quercinecans</name>
    <dbReference type="NCBI Taxonomy" id="929813"/>
    <lineage>
        <taxon>Bacteria</taxon>
        <taxon>Pseudomonadati</taxon>
        <taxon>Pseudomonadota</taxon>
        <taxon>Gammaproteobacteria</taxon>
        <taxon>Enterobacterales</taxon>
        <taxon>Yersiniaceae</taxon>
        <taxon>Gibbsiella</taxon>
    </lineage>
</organism>
<dbReference type="PANTHER" id="PTHR10210:SF41">
    <property type="entry name" value="RIBOSE-PHOSPHATE PYROPHOSPHOKINASE 1, CHLOROPLASTIC"/>
    <property type="match status" value="1"/>
</dbReference>
<dbReference type="GO" id="GO:0005737">
    <property type="term" value="C:cytoplasm"/>
    <property type="evidence" value="ECO:0007669"/>
    <property type="project" value="TreeGrafter"/>
</dbReference>
<dbReference type="Gene3D" id="3.40.50.2020">
    <property type="match status" value="2"/>
</dbReference>
<evidence type="ECO:0000313" key="2">
    <source>
        <dbReference type="Proteomes" id="UP000217182"/>
    </source>
</evidence>
<dbReference type="PANTHER" id="PTHR10210">
    <property type="entry name" value="RIBOSE-PHOSPHATE DIPHOSPHOKINASE FAMILY MEMBER"/>
    <property type="match status" value="1"/>
</dbReference>
<dbReference type="KEGG" id="gqu:AWC35_13035"/>
<dbReference type="EMBL" id="CP014136">
    <property type="protein sequence ID" value="ATA20183.1"/>
    <property type="molecule type" value="Genomic_DNA"/>
</dbReference>
<reference evidence="1 2" key="1">
    <citation type="submission" date="2016-01" db="EMBL/GenBank/DDBJ databases">
        <authorList>
            <person name="Oliw E.H."/>
        </authorList>
    </citation>
    <scope>NUCLEOTIDE SEQUENCE [LARGE SCALE GENOMIC DNA]</scope>
    <source>
        <strain evidence="1 2">FRB97</strain>
    </source>
</reference>
<dbReference type="SUPFAM" id="SSF53271">
    <property type="entry name" value="PRTase-like"/>
    <property type="match status" value="1"/>
</dbReference>
<keyword evidence="1" id="KW-0808">Transferase</keyword>
<dbReference type="AlphaFoldDB" id="A0A250B1Q8"/>
<dbReference type="GO" id="GO:0006164">
    <property type="term" value="P:purine nucleotide biosynthetic process"/>
    <property type="evidence" value="ECO:0007669"/>
    <property type="project" value="TreeGrafter"/>
</dbReference>
<dbReference type="GO" id="GO:0004749">
    <property type="term" value="F:ribose phosphate diphosphokinase activity"/>
    <property type="evidence" value="ECO:0007669"/>
    <property type="project" value="TreeGrafter"/>
</dbReference>
<name>A0A250B1Q8_9GAMM</name>
<dbReference type="GO" id="GO:0016301">
    <property type="term" value="F:kinase activity"/>
    <property type="evidence" value="ECO:0007669"/>
    <property type="project" value="UniProtKB-KW"/>
</dbReference>
<dbReference type="OrthoDB" id="324294at2"/>
<sequence>MSAQLQLFLDSVPVEVITGRFPDGAVYARFHQPAITTATQMRIRATAMRSMDDFMLLAQLADAVRHRFLIKESLLELPYLPYARQDRHMGDGDSFALKVFGQLLNTLAFDRVTVLDPHSDVAAAAVNRLHAITQQQCMQHSARLAGLLAQQRLMLIAPDAGAMKKIHAVAAHFSLAEYGTMTKHRDVLTGELTGFELLTGDVQGKDVLIVDDLCDAGGTFIGAAQVLRQAGARAVSLYVTHGVFSQGTARLLAQGIDHIYTTTSYAAADIAGERVELIDIERIYAH</sequence>
<gene>
    <name evidence="1" type="ORF">AWC35_13035</name>
</gene>
<keyword evidence="1" id="KW-0418">Kinase</keyword>
<proteinExistence type="predicted"/>
<evidence type="ECO:0000313" key="1">
    <source>
        <dbReference type="EMBL" id="ATA20183.1"/>
    </source>
</evidence>
<dbReference type="InterPro" id="IPR029057">
    <property type="entry name" value="PRTase-like"/>
</dbReference>
<dbReference type="SMART" id="SM01400">
    <property type="entry name" value="Pribosyltran_N"/>
    <property type="match status" value="1"/>
</dbReference>
<dbReference type="NCBIfam" id="TIGR01251">
    <property type="entry name" value="ribP_PPkin"/>
    <property type="match status" value="1"/>
</dbReference>
<dbReference type="GO" id="GO:0002189">
    <property type="term" value="C:ribose phosphate diphosphokinase complex"/>
    <property type="evidence" value="ECO:0007669"/>
    <property type="project" value="TreeGrafter"/>
</dbReference>
<dbReference type="Pfam" id="PF14572">
    <property type="entry name" value="Pribosyl_synth"/>
    <property type="match status" value="1"/>
</dbReference>
<dbReference type="GO" id="GO:0006015">
    <property type="term" value="P:5-phosphoribose 1-diphosphate biosynthetic process"/>
    <property type="evidence" value="ECO:0007669"/>
    <property type="project" value="TreeGrafter"/>
</dbReference>